<evidence type="ECO:0000313" key="2">
    <source>
        <dbReference type="Proteomes" id="UP000252008"/>
    </source>
</evidence>
<keyword evidence="2" id="KW-1185">Reference proteome</keyword>
<dbReference type="STRING" id="39692.BST38_12765"/>
<proteinExistence type="predicted"/>
<organism evidence="1 2">
    <name type="scientific">Mycolicibacterium parafortuitum</name>
    <name type="common">Mycobacterium parafortuitum</name>
    <dbReference type="NCBI Taxonomy" id="39692"/>
    <lineage>
        <taxon>Bacteria</taxon>
        <taxon>Bacillati</taxon>
        <taxon>Actinomycetota</taxon>
        <taxon>Actinomycetes</taxon>
        <taxon>Mycobacteriales</taxon>
        <taxon>Mycobacteriaceae</taxon>
        <taxon>Mycolicibacterium</taxon>
    </lineage>
</organism>
<gene>
    <name evidence="1" type="ORF">MPP7335_03862</name>
</gene>
<protein>
    <submittedName>
        <fullName evidence="1">Uncharacterized protein</fullName>
    </submittedName>
</protein>
<accession>A0A375YMA3</accession>
<evidence type="ECO:0000313" key="1">
    <source>
        <dbReference type="EMBL" id="SRX82104.1"/>
    </source>
</evidence>
<dbReference type="RefSeq" id="WP_083143668.1">
    <property type="nucleotide sequence ID" value="NZ_MVID01000009.1"/>
</dbReference>
<dbReference type="AlphaFoldDB" id="A0A375YMA3"/>
<dbReference type="EMBL" id="UEGS01000001">
    <property type="protein sequence ID" value="SRX82104.1"/>
    <property type="molecule type" value="Genomic_DNA"/>
</dbReference>
<dbReference type="Proteomes" id="UP000252008">
    <property type="component" value="Unassembled WGS sequence"/>
</dbReference>
<sequence>MLHARHFPATPEEISPALGSGVSLERIREAMSADPRFLRVTRRTWGLRIWDLPAHAGISGEIGARIDAAGGRINTRELITMLRAEIPDVAESSIRTHLTDSLAFISDGATVRRRTADDPWPPVPPLRAARGAYRNGANEIRLALPVKPDLLRGSGQSLHPAVAAALGLSPDERREFDSAQGPVAVLWRLVSTNGPMIASLRAQARAVNAQGLDTLLLIFTLDNASLTVERLGADVTGLARLRRLLGRPVRTPEAALATSLDCPRKDVAAVLRRRGDEDIAALLKS</sequence>
<name>A0A375YMA3_MYCPF</name>
<reference evidence="1 2" key="1">
    <citation type="submission" date="2018-05" db="EMBL/GenBank/DDBJ databases">
        <authorList>
            <consortium name="IHU Genomes"/>
        </authorList>
    </citation>
    <scope>NUCLEOTIDE SEQUENCE [LARGE SCALE GENOMIC DNA]</scope>
    <source>
        <strain evidence="1 2">P7335</strain>
    </source>
</reference>